<reference evidence="2" key="1">
    <citation type="journal article" date="2015" name="Nature">
        <title>Complex archaea that bridge the gap between prokaryotes and eukaryotes.</title>
        <authorList>
            <person name="Spang A."/>
            <person name="Saw J.H."/>
            <person name="Jorgensen S.L."/>
            <person name="Zaremba-Niedzwiedzka K."/>
            <person name="Martijn J."/>
            <person name="Lind A.E."/>
            <person name="van Eijk R."/>
            <person name="Schleper C."/>
            <person name="Guy L."/>
            <person name="Ettema T.J."/>
        </authorList>
    </citation>
    <scope>NUCLEOTIDE SEQUENCE</scope>
</reference>
<organism evidence="2">
    <name type="scientific">marine sediment metagenome</name>
    <dbReference type="NCBI Taxonomy" id="412755"/>
    <lineage>
        <taxon>unclassified sequences</taxon>
        <taxon>metagenomes</taxon>
        <taxon>ecological metagenomes</taxon>
    </lineage>
</organism>
<evidence type="ECO:0000313" key="2">
    <source>
        <dbReference type="EMBL" id="KKN26579.1"/>
    </source>
</evidence>
<feature type="region of interest" description="Disordered" evidence="1">
    <location>
        <begin position="143"/>
        <end position="223"/>
    </location>
</feature>
<feature type="compositionally biased region" description="Basic and acidic residues" evidence="1">
    <location>
        <begin position="167"/>
        <end position="183"/>
    </location>
</feature>
<accession>A0A0F9P8Z7</accession>
<proteinExistence type="predicted"/>
<protein>
    <submittedName>
        <fullName evidence="2">Uncharacterized protein</fullName>
    </submittedName>
</protein>
<feature type="non-terminal residue" evidence="2">
    <location>
        <position position="223"/>
    </location>
</feature>
<evidence type="ECO:0000256" key="1">
    <source>
        <dbReference type="SAM" id="MobiDB-lite"/>
    </source>
</evidence>
<dbReference type="EMBL" id="LAZR01002709">
    <property type="protein sequence ID" value="KKN26579.1"/>
    <property type="molecule type" value="Genomic_DNA"/>
</dbReference>
<name>A0A0F9P8Z7_9ZZZZ</name>
<comment type="caution">
    <text evidence="2">The sequence shown here is derived from an EMBL/GenBank/DDBJ whole genome shotgun (WGS) entry which is preliminary data.</text>
</comment>
<gene>
    <name evidence="2" type="ORF">LCGC14_0873470</name>
</gene>
<sequence length="223" mass="23458">MDSLEQRPSPEDAATALASFNDVSIISSVMAQMGYTLTYEIEETVRMAQQNSNLSIKFKALRHLRGLLKESAEMSGLTANVSQTIPGPNGGHMVFQAKQLAATLNPVKQTNSKELFNEQAQEESSVNRESSSSSIEDCIRISDAGGEQESGPDARIVPGQQDYIEAGDARRDGLPGCRQHDSGGDQSIPGLRQAEASIPAPGGGADDSCLGSEAQTDSGGGDG</sequence>
<dbReference type="AlphaFoldDB" id="A0A0F9P8Z7"/>